<evidence type="ECO:0000313" key="2">
    <source>
        <dbReference type="EMBL" id="SHI29746.1"/>
    </source>
</evidence>
<feature type="compositionally biased region" description="Low complexity" evidence="1">
    <location>
        <begin position="71"/>
        <end position="113"/>
    </location>
</feature>
<evidence type="ECO:0000313" key="3">
    <source>
        <dbReference type="Proteomes" id="UP000184292"/>
    </source>
</evidence>
<organism evidence="2 3">
    <name type="scientific">Wenxinia saemankumensis</name>
    <dbReference type="NCBI Taxonomy" id="1447782"/>
    <lineage>
        <taxon>Bacteria</taxon>
        <taxon>Pseudomonadati</taxon>
        <taxon>Pseudomonadota</taxon>
        <taxon>Alphaproteobacteria</taxon>
        <taxon>Rhodobacterales</taxon>
        <taxon>Roseobacteraceae</taxon>
        <taxon>Wenxinia</taxon>
    </lineage>
</organism>
<protein>
    <submittedName>
        <fullName evidence="2">Uncharacterized protein</fullName>
    </submittedName>
</protein>
<feature type="compositionally biased region" description="Pro residues" evidence="1">
    <location>
        <begin position="128"/>
        <end position="139"/>
    </location>
</feature>
<dbReference type="EMBL" id="FQYO01000001">
    <property type="protein sequence ID" value="SHI29746.1"/>
    <property type="molecule type" value="Genomic_DNA"/>
</dbReference>
<accession>A0A1M6A046</accession>
<name>A0A1M6A046_9RHOB</name>
<feature type="region of interest" description="Disordered" evidence="1">
    <location>
        <begin position="1"/>
        <end position="237"/>
    </location>
</feature>
<evidence type="ECO:0000256" key="1">
    <source>
        <dbReference type="SAM" id="MobiDB-lite"/>
    </source>
</evidence>
<dbReference type="STRING" id="1447782.SAMN05444417_0112"/>
<sequence length="237" mass="23959">MPGTLPSRPPPPNARSAGRQGPFRTIGTVRTIVPVRPAPPRSAGPRGPGLEAPPGAADDAFPLILPEILRGPGQRPGPATATGAAAGIGAPLPAGSRGPGPEAPPGAAEDASPLSCRKYSGVRGSAPVPQPPPARPPGSEPRFPQAPAAPGRKRPPAPRRTPPPYLAGNTPGSGAAPRSRPLRPPGCGKARAPLPAGTRPGPPSSRPFRRHPRSPRRPAAARSPAPCPVPHPTGRRN</sequence>
<dbReference type="Proteomes" id="UP000184292">
    <property type="component" value="Unassembled WGS sequence"/>
</dbReference>
<feature type="compositionally biased region" description="Low complexity" evidence="1">
    <location>
        <begin position="140"/>
        <end position="150"/>
    </location>
</feature>
<reference evidence="2 3" key="1">
    <citation type="submission" date="2016-11" db="EMBL/GenBank/DDBJ databases">
        <authorList>
            <person name="Jaros S."/>
            <person name="Januszkiewicz K."/>
            <person name="Wedrychowicz H."/>
        </authorList>
    </citation>
    <scope>NUCLEOTIDE SEQUENCE [LARGE SCALE GENOMIC DNA]</scope>
    <source>
        <strain evidence="2 3">DSM 100565</strain>
    </source>
</reference>
<dbReference type="AlphaFoldDB" id="A0A1M6A046"/>
<proteinExistence type="predicted"/>
<gene>
    <name evidence="2" type="ORF">SAMN05444417_0112</name>
</gene>
<feature type="compositionally biased region" description="Basic residues" evidence="1">
    <location>
        <begin position="207"/>
        <end position="216"/>
    </location>
</feature>
<keyword evidence="3" id="KW-1185">Reference proteome</keyword>